<feature type="region of interest" description="Disordered" evidence="1">
    <location>
        <begin position="342"/>
        <end position="378"/>
    </location>
</feature>
<dbReference type="GO" id="GO:0006511">
    <property type="term" value="P:ubiquitin-dependent protein catabolic process"/>
    <property type="evidence" value="ECO:0007669"/>
    <property type="project" value="InterPro"/>
</dbReference>
<dbReference type="InterPro" id="IPR022162">
    <property type="entry name" value="TRPC4AP"/>
</dbReference>
<evidence type="ECO:0000313" key="2">
    <source>
        <dbReference type="EnsemblMetazoa" id="CLYHEMP013505.1"/>
    </source>
</evidence>
<protein>
    <submittedName>
        <fullName evidence="2">Uncharacterized protein</fullName>
    </submittedName>
</protein>
<dbReference type="EnsemblMetazoa" id="CLYHEMT013505.1">
    <property type="protein sequence ID" value="CLYHEMP013505.1"/>
    <property type="gene ID" value="CLYHEMG013505"/>
</dbReference>
<name>A0A7M5WUX3_9CNID</name>
<organism evidence="2 3">
    <name type="scientific">Clytia hemisphaerica</name>
    <dbReference type="NCBI Taxonomy" id="252671"/>
    <lineage>
        <taxon>Eukaryota</taxon>
        <taxon>Metazoa</taxon>
        <taxon>Cnidaria</taxon>
        <taxon>Hydrozoa</taxon>
        <taxon>Hydroidolina</taxon>
        <taxon>Leptothecata</taxon>
        <taxon>Obeliida</taxon>
        <taxon>Clytiidae</taxon>
        <taxon>Clytia</taxon>
    </lineage>
</organism>
<dbReference type="InterPro" id="IPR016024">
    <property type="entry name" value="ARM-type_fold"/>
</dbReference>
<evidence type="ECO:0000256" key="1">
    <source>
        <dbReference type="SAM" id="MobiDB-lite"/>
    </source>
</evidence>
<dbReference type="OrthoDB" id="1866965at2759"/>
<evidence type="ECO:0000313" key="3">
    <source>
        <dbReference type="Proteomes" id="UP000594262"/>
    </source>
</evidence>
<dbReference type="AlphaFoldDB" id="A0A7M5WUX3"/>
<reference evidence="2" key="1">
    <citation type="submission" date="2021-01" db="UniProtKB">
        <authorList>
            <consortium name="EnsemblMetazoa"/>
        </authorList>
    </citation>
    <scope>IDENTIFICATION</scope>
</reference>
<dbReference type="Proteomes" id="UP000594262">
    <property type="component" value="Unplaced"/>
</dbReference>
<dbReference type="Pfam" id="PF12463">
    <property type="entry name" value="DUF3689"/>
    <property type="match status" value="1"/>
</dbReference>
<keyword evidence="3" id="KW-1185">Reference proteome</keyword>
<dbReference type="PANTHER" id="PTHR31743:SF1">
    <property type="entry name" value="SHORT TRANSIENT RECEPTOR POTENTIAL CHANNEL 4-ASSOCIATED PROTEIN"/>
    <property type="match status" value="1"/>
</dbReference>
<dbReference type="PANTHER" id="PTHR31743">
    <property type="entry name" value="TRANSIENT RECEPTOR POTENTIAL CHANNEL 4-ASSOCIATED PROTEIN TCPC4AP"/>
    <property type="match status" value="1"/>
</dbReference>
<dbReference type="GO" id="GO:0019902">
    <property type="term" value="F:phosphatase binding"/>
    <property type="evidence" value="ECO:0007669"/>
    <property type="project" value="TreeGrafter"/>
</dbReference>
<accession>A0A7M5WUX3</accession>
<dbReference type="SUPFAM" id="SSF48371">
    <property type="entry name" value="ARM repeat"/>
    <property type="match status" value="1"/>
</dbReference>
<dbReference type="RefSeq" id="XP_066933910.1">
    <property type="nucleotide sequence ID" value="XM_067077809.1"/>
</dbReference>
<dbReference type="GeneID" id="136821584"/>
<feature type="compositionally biased region" description="Low complexity" evidence="1">
    <location>
        <begin position="342"/>
        <end position="373"/>
    </location>
</feature>
<proteinExistence type="predicted"/>
<dbReference type="GO" id="GO:0031464">
    <property type="term" value="C:Cul4A-RING E3 ubiquitin ligase complex"/>
    <property type="evidence" value="ECO:0007669"/>
    <property type="project" value="InterPro"/>
</dbReference>
<sequence length="811" mass="92570">MPKNIYLQHLHSQTLGQKIKIQKVPADVIYSNSKTKDHQIALNCIQTLDSNNFAKIFHGDLALETLRKLAKLYEESEGNYRFQPYVDRNGKETLLTDDIHLFGGVEVIMRTLFHPTVDVKKPSKHVSNDMQLKIQCLCLDILNNLSAASQRIAKFVGQYEFLFKYLFDTMEHDITFVAASTLLEELLAANRKIIDLSSIKNLHTLVSNLTDEHFPGFCRILSSTVADIDLTEERSTLIAQDKEDKSRFKERALVEQNQGVLLGFPEFLLKMVKLASRPVPRRVNNYYVLNSNPAPQYLFPSIEEVHEQLASISQSINNSSNGATGSSSNSGASNIFSSSFSSSSSSSQRSNSNASSPSTSLQISPSSSSTSQQDRAAQARETIRPMINFQVSLMQEIMHKVEVLYVLTLFLCGKSKKEVQCKLGELKFIPVLGELFDKLSWNTDSDERFPRFNHPDSEESDYSPENALKIQFLRFIHSFCDHNEKRYLLLSAREIQEMKDLCSKCGTPKPTSLDKSKSKYRCQGTKGIMSKIIETLTKTNPNNALRFWLSRAIEGFLRGAVSAPDQHFLMNRGLIKHLVEHIVNDDTKSKEIIQSSFDLLGELMKFNSAGFQNFNDAVENEQQFEKFLSVMTSNVVDSNMFIRSAVLSHEKFVSDGTNLKCRLGNTIKKWEHKIYLMYKLVTAISVDSLTQENVSCLNTTLIFLMFAYNHGQLDKYLQAFLTEEQAQKHPGLILSNLYELLRFWRNHYLSRKKDCEQLEQSSSISFDQWRLVVDVMLNEDKNKRTSILYYLTPHHRSSMRFCAVDFPCRDV</sequence>